<dbReference type="InterPro" id="IPR045893">
    <property type="entry name" value="FREE1"/>
</dbReference>
<gene>
    <name evidence="2" type="ORF">HHK36_002934</name>
</gene>
<dbReference type="OrthoDB" id="660555at2759"/>
<dbReference type="PANTHER" id="PTHR46977:SF1">
    <property type="entry name" value="PROTEIN FREE1"/>
    <property type="match status" value="1"/>
</dbReference>
<dbReference type="Proteomes" id="UP000655225">
    <property type="component" value="Unassembled WGS sequence"/>
</dbReference>
<sequence length="395" mass="43456">MQQGDFSTSHYQYHQPHRQNSNPSSNDLQPNPFPSSYASAPPFSSSDYPGYSSNYPLYPQNPDPVPNLPPTAPSYAQNPNFESFNPSPQSSSFPSVSHPPETQVPYQSPAQQPPYYPPYDQHQSAPIYAPPPSIHPNPSNTPNPNSSLSTVYSGSYNHLGSSVPPVHENPYESSVKFDQGGGYFDENSGRYEDQGMYGRSRSDLGTDFYGKEVDSGPQYNRGGFRDDGVGDGVYAYDGGKMEPYGARGTGFKSSTRSTFDDYGRSMSLSSGKDQMGSSKIVRAVPKAETQQDVKSGVQKFRVKLLPEGGSQSTMDVLCQIGLDGIRMLDPNTSRTLRIYPLETVTRWEVMDSSIFVFWAKSPVDIESRRIRLQSNSYTTNTILDTVTAATVQVGT</sequence>
<accession>A0A834ZN57</accession>
<feature type="compositionally biased region" description="Polar residues" evidence="1">
    <location>
        <begin position="1"/>
        <end position="29"/>
    </location>
</feature>
<dbReference type="GO" id="GO:0036258">
    <property type="term" value="P:multivesicular body assembly"/>
    <property type="evidence" value="ECO:0007669"/>
    <property type="project" value="InterPro"/>
</dbReference>
<evidence type="ECO:0000256" key="1">
    <source>
        <dbReference type="SAM" id="MobiDB-lite"/>
    </source>
</evidence>
<comment type="caution">
    <text evidence="2">The sequence shown here is derived from an EMBL/GenBank/DDBJ whole genome shotgun (WGS) entry which is preliminary data.</text>
</comment>
<dbReference type="SUPFAM" id="SSF50729">
    <property type="entry name" value="PH domain-like"/>
    <property type="match status" value="1"/>
</dbReference>
<proteinExistence type="predicted"/>
<feature type="compositionally biased region" description="Pro residues" evidence="1">
    <location>
        <begin position="59"/>
        <end position="72"/>
    </location>
</feature>
<dbReference type="OMA" id="YPYDHNQ"/>
<feature type="compositionally biased region" description="Pro residues" evidence="1">
    <location>
        <begin position="128"/>
        <end position="141"/>
    </location>
</feature>
<dbReference type="GO" id="GO:0031902">
    <property type="term" value="C:late endosome membrane"/>
    <property type="evidence" value="ECO:0007669"/>
    <property type="project" value="TreeGrafter"/>
</dbReference>
<evidence type="ECO:0000313" key="2">
    <source>
        <dbReference type="EMBL" id="KAF8410405.1"/>
    </source>
</evidence>
<dbReference type="GO" id="GO:0070676">
    <property type="term" value="P:intralumenal vesicle formation"/>
    <property type="evidence" value="ECO:0007669"/>
    <property type="project" value="TreeGrafter"/>
</dbReference>
<dbReference type="EMBL" id="JABCRI010000002">
    <property type="protein sequence ID" value="KAF8410405.1"/>
    <property type="molecule type" value="Genomic_DNA"/>
</dbReference>
<dbReference type="AlphaFoldDB" id="A0A834ZN57"/>
<dbReference type="GO" id="GO:0043130">
    <property type="term" value="F:ubiquitin binding"/>
    <property type="evidence" value="ECO:0007669"/>
    <property type="project" value="InterPro"/>
</dbReference>
<evidence type="ECO:0000313" key="3">
    <source>
        <dbReference type="Proteomes" id="UP000655225"/>
    </source>
</evidence>
<evidence type="ECO:0008006" key="4">
    <source>
        <dbReference type="Google" id="ProtNLM"/>
    </source>
</evidence>
<feature type="compositionally biased region" description="Low complexity" evidence="1">
    <location>
        <begin position="78"/>
        <end position="110"/>
    </location>
</feature>
<feature type="compositionally biased region" description="Low complexity" evidence="1">
    <location>
        <begin position="34"/>
        <end position="49"/>
    </location>
</feature>
<reference evidence="2 3" key="1">
    <citation type="submission" date="2020-04" db="EMBL/GenBank/DDBJ databases">
        <title>Plant Genome Project.</title>
        <authorList>
            <person name="Zhang R.-G."/>
        </authorList>
    </citation>
    <scope>NUCLEOTIDE SEQUENCE [LARGE SCALE GENOMIC DNA]</scope>
    <source>
        <strain evidence="2">YNK0</strain>
        <tissue evidence="2">Leaf</tissue>
    </source>
</reference>
<organism evidence="2 3">
    <name type="scientific">Tetracentron sinense</name>
    <name type="common">Spur-leaf</name>
    <dbReference type="NCBI Taxonomy" id="13715"/>
    <lineage>
        <taxon>Eukaryota</taxon>
        <taxon>Viridiplantae</taxon>
        <taxon>Streptophyta</taxon>
        <taxon>Embryophyta</taxon>
        <taxon>Tracheophyta</taxon>
        <taxon>Spermatophyta</taxon>
        <taxon>Magnoliopsida</taxon>
        <taxon>Trochodendrales</taxon>
        <taxon>Trochodendraceae</taxon>
        <taxon>Tetracentron</taxon>
    </lineage>
</organism>
<dbReference type="GO" id="GO:0000813">
    <property type="term" value="C:ESCRT I complex"/>
    <property type="evidence" value="ECO:0007669"/>
    <property type="project" value="TreeGrafter"/>
</dbReference>
<dbReference type="PANTHER" id="PTHR46977">
    <property type="entry name" value="PROTEIN FREE1"/>
    <property type="match status" value="1"/>
</dbReference>
<protein>
    <recommendedName>
        <fullName evidence="4">Protein FREE1</fullName>
    </recommendedName>
</protein>
<keyword evidence="3" id="KW-1185">Reference proteome</keyword>
<feature type="region of interest" description="Disordered" evidence="1">
    <location>
        <begin position="1"/>
        <end position="153"/>
    </location>
</feature>
<name>A0A834ZN57_TETSI</name>